<dbReference type="FunFam" id="1.10.10.10:FF:000479">
    <property type="entry name" value="Predicted protein"/>
    <property type="match status" value="1"/>
</dbReference>
<evidence type="ECO:0000256" key="4">
    <source>
        <dbReference type="RuleBase" id="RU004020"/>
    </source>
</evidence>
<reference evidence="7" key="1">
    <citation type="submission" date="2021-01" db="EMBL/GenBank/DDBJ databases">
        <authorList>
            <person name="Corre E."/>
            <person name="Pelletier E."/>
            <person name="Niang G."/>
            <person name="Scheremetjew M."/>
            <person name="Finn R."/>
            <person name="Kale V."/>
            <person name="Holt S."/>
            <person name="Cochrane G."/>
            <person name="Meng A."/>
            <person name="Brown T."/>
            <person name="Cohen L."/>
        </authorList>
    </citation>
    <scope>NUCLEOTIDE SEQUENCE</scope>
    <source>
        <strain evidence="7">Grunow 1884</strain>
    </source>
</reference>
<dbReference type="GO" id="GO:0005634">
    <property type="term" value="C:nucleus"/>
    <property type="evidence" value="ECO:0007669"/>
    <property type="project" value="UniProtKB-SubCell"/>
</dbReference>
<keyword evidence="2" id="KW-0238">DNA-binding</keyword>
<comment type="subcellular location">
    <subcellularLocation>
        <location evidence="1">Nucleus</location>
    </subcellularLocation>
</comment>
<gene>
    <name evidence="7" type="ORF">OSIN01602_LOCUS7253</name>
</gene>
<dbReference type="PANTHER" id="PTHR10015">
    <property type="entry name" value="HEAT SHOCK TRANSCRIPTION FACTOR"/>
    <property type="match status" value="1"/>
</dbReference>
<evidence type="ECO:0000259" key="6">
    <source>
        <dbReference type="SMART" id="SM00415"/>
    </source>
</evidence>
<keyword evidence="3" id="KW-0539">Nucleus</keyword>
<feature type="compositionally biased region" description="Basic and acidic residues" evidence="5">
    <location>
        <begin position="145"/>
        <end position="156"/>
    </location>
</feature>
<feature type="region of interest" description="Disordered" evidence="5">
    <location>
        <begin position="145"/>
        <end position="217"/>
    </location>
</feature>
<evidence type="ECO:0000256" key="2">
    <source>
        <dbReference type="ARBA" id="ARBA00023125"/>
    </source>
</evidence>
<comment type="similarity">
    <text evidence="4">Belongs to the HSF family.</text>
</comment>
<dbReference type="InterPro" id="IPR036388">
    <property type="entry name" value="WH-like_DNA-bd_sf"/>
</dbReference>
<sequence length="359" mass="40898">MSNHLCESQRKIPSNSEHPHSPQSQTRKRSPDSPYQLGHDGKIKHGKRGPSEDVIFPSKLYEVLSREDFSHIITWMPHGRSWIVVDKVALVEQVMTEYFSRCHSYASFMRQVNGWGFQRIKKGHEKGSYHHKLFLRGERALARTMRREAASKRSNAESDPDFSRFPPLPSTEEPKEARSNGIEKGISKPTPTGPKKQDVATAESFDPSPVESNQERAYPTQSIFRHEYALDNSQSYPIEGMHPIPSYPQNPIYTHHHAVLTCPDSFPGRYPLNGLRAALVDCVPRSDFLTNHLLDKRLIPHPTDIQGMFPSMSANQAPDHMMAKEALMTLADDHIAKQQQNLLSEYILLKSLRQARHPI</sequence>
<feature type="compositionally biased region" description="Polar residues" evidence="5">
    <location>
        <begin position="1"/>
        <end position="25"/>
    </location>
</feature>
<organism evidence="7">
    <name type="scientific">Trieres chinensis</name>
    <name type="common">Marine centric diatom</name>
    <name type="synonym">Odontella sinensis</name>
    <dbReference type="NCBI Taxonomy" id="1514140"/>
    <lineage>
        <taxon>Eukaryota</taxon>
        <taxon>Sar</taxon>
        <taxon>Stramenopiles</taxon>
        <taxon>Ochrophyta</taxon>
        <taxon>Bacillariophyta</taxon>
        <taxon>Mediophyceae</taxon>
        <taxon>Biddulphiophycidae</taxon>
        <taxon>Eupodiscales</taxon>
        <taxon>Parodontellaceae</taxon>
        <taxon>Trieres</taxon>
    </lineage>
</organism>
<dbReference type="SUPFAM" id="SSF46785">
    <property type="entry name" value="Winged helix' DNA-binding domain"/>
    <property type="match status" value="1"/>
</dbReference>
<feature type="region of interest" description="Disordered" evidence="5">
    <location>
        <begin position="1"/>
        <end position="51"/>
    </location>
</feature>
<dbReference type="AlphaFoldDB" id="A0A7S1ZB11"/>
<dbReference type="SMART" id="SM00415">
    <property type="entry name" value="HSF"/>
    <property type="match status" value="1"/>
</dbReference>
<dbReference type="EMBL" id="HBGO01012991">
    <property type="protein sequence ID" value="CAD9333722.1"/>
    <property type="molecule type" value="Transcribed_RNA"/>
</dbReference>
<evidence type="ECO:0000256" key="3">
    <source>
        <dbReference type="ARBA" id="ARBA00023242"/>
    </source>
</evidence>
<dbReference type="InterPro" id="IPR000232">
    <property type="entry name" value="HSF_DNA-bd"/>
</dbReference>
<dbReference type="PANTHER" id="PTHR10015:SF206">
    <property type="entry name" value="HSF-TYPE DNA-BINDING DOMAIN-CONTAINING PROTEIN"/>
    <property type="match status" value="1"/>
</dbReference>
<dbReference type="GO" id="GO:0003700">
    <property type="term" value="F:DNA-binding transcription factor activity"/>
    <property type="evidence" value="ECO:0007669"/>
    <property type="project" value="InterPro"/>
</dbReference>
<name>A0A7S1ZB11_TRICV</name>
<dbReference type="Gene3D" id="1.10.10.10">
    <property type="entry name" value="Winged helix-like DNA-binding domain superfamily/Winged helix DNA-binding domain"/>
    <property type="match status" value="1"/>
</dbReference>
<dbReference type="InterPro" id="IPR036390">
    <property type="entry name" value="WH_DNA-bd_sf"/>
</dbReference>
<feature type="domain" description="HSF-type DNA-binding" evidence="6">
    <location>
        <begin position="55"/>
        <end position="148"/>
    </location>
</feature>
<protein>
    <recommendedName>
        <fullName evidence="6">HSF-type DNA-binding domain-containing protein</fullName>
    </recommendedName>
</protein>
<dbReference type="GO" id="GO:0043565">
    <property type="term" value="F:sequence-specific DNA binding"/>
    <property type="evidence" value="ECO:0007669"/>
    <property type="project" value="InterPro"/>
</dbReference>
<proteinExistence type="inferred from homology"/>
<evidence type="ECO:0000256" key="5">
    <source>
        <dbReference type="SAM" id="MobiDB-lite"/>
    </source>
</evidence>
<evidence type="ECO:0000256" key="1">
    <source>
        <dbReference type="ARBA" id="ARBA00004123"/>
    </source>
</evidence>
<evidence type="ECO:0000313" key="7">
    <source>
        <dbReference type="EMBL" id="CAD9333722.1"/>
    </source>
</evidence>
<accession>A0A7S1ZB11</accession>
<dbReference type="Pfam" id="PF00447">
    <property type="entry name" value="HSF_DNA-bind"/>
    <property type="match status" value="1"/>
</dbReference>